<dbReference type="Pfam" id="PF00560">
    <property type="entry name" value="LRR_1"/>
    <property type="match status" value="3"/>
</dbReference>
<dbReference type="CDD" id="cd01420">
    <property type="entry name" value="MoaC_PE"/>
    <property type="match status" value="1"/>
</dbReference>
<evidence type="ECO:0000256" key="13">
    <source>
        <dbReference type="ARBA" id="ARBA00023180"/>
    </source>
</evidence>
<dbReference type="SUPFAM" id="SSF55040">
    <property type="entry name" value="Molybdenum cofactor biosynthesis protein C, MoaC"/>
    <property type="match status" value="1"/>
</dbReference>
<evidence type="ECO:0000256" key="10">
    <source>
        <dbReference type="ARBA" id="ARBA00022840"/>
    </source>
</evidence>
<evidence type="ECO:0000259" key="16">
    <source>
        <dbReference type="Pfam" id="PF01967"/>
    </source>
</evidence>
<dbReference type="InterPro" id="IPR023045">
    <property type="entry name" value="MoaC"/>
</dbReference>
<evidence type="ECO:0000256" key="14">
    <source>
        <dbReference type="ARBA" id="ARBA00023239"/>
    </source>
</evidence>
<evidence type="ECO:0000256" key="2">
    <source>
        <dbReference type="ARBA" id="ARBA00004236"/>
    </source>
</evidence>
<dbReference type="GO" id="GO:0005886">
    <property type="term" value="C:plasma membrane"/>
    <property type="evidence" value="ECO:0007669"/>
    <property type="project" value="UniProtKB-SubCell"/>
</dbReference>
<evidence type="ECO:0000256" key="12">
    <source>
        <dbReference type="ARBA" id="ARBA00023150"/>
    </source>
</evidence>
<evidence type="ECO:0000256" key="11">
    <source>
        <dbReference type="ARBA" id="ARBA00023136"/>
    </source>
</evidence>
<organism evidence="17 18">
    <name type="scientific">Oldenlandia corymbosa var. corymbosa</name>
    <dbReference type="NCBI Taxonomy" id="529605"/>
    <lineage>
        <taxon>Eukaryota</taxon>
        <taxon>Viridiplantae</taxon>
        <taxon>Streptophyta</taxon>
        <taxon>Embryophyta</taxon>
        <taxon>Tracheophyta</taxon>
        <taxon>Spermatophyta</taxon>
        <taxon>Magnoliopsida</taxon>
        <taxon>eudicotyledons</taxon>
        <taxon>Gunneridae</taxon>
        <taxon>Pentapetalae</taxon>
        <taxon>asterids</taxon>
        <taxon>lamiids</taxon>
        <taxon>Gentianales</taxon>
        <taxon>Rubiaceae</taxon>
        <taxon>Rubioideae</taxon>
        <taxon>Spermacoceae</taxon>
        <taxon>Hedyotis-Oldenlandia complex</taxon>
        <taxon>Oldenlandia</taxon>
    </lineage>
</organism>
<dbReference type="FunFam" id="3.80.10.10:FF:000269">
    <property type="entry name" value="Piriformospora indica-insensitive protein 2"/>
    <property type="match status" value="1"/>
</dbReference>
<dbReference type="InterPro" id="IPR036522">
    <property type="entry name" value="MoaC_sf"/>
</dbReference>
<dbReference type="InterPro" id="IPR032675">
    <property type="entry name" value="LRR_dom_sf"/>
</dbReference>
<dbReference type="Pfam" id="PF13855">
    <property type="entry name" value="LRR_8"/>
    <property type="match status" value="1"/>
</dbReference>
<dbReference type="InterPro" id="IPR002820">
    <property type="entry name" value="Mopterin_CF_biosynth-C_dom"/>
</dbReference>
<dbReference type="Gene3D" id="3.80.10.10">
    <property type="entry name" value="Ribonuclease Inhibitor"/>
    <property type="match status" value="3"/>
</dbReference>
<dbReference type="Gene3D" id="3.30.70.640">
    <property type="entry name" value="Molybdopterin cofactor biosynthesis C (MoaC) domain"/>
    <property type="match status" value="1"/>
</dbReference>
<proteinExistence type="inferred from homology"/>
<sequence>MKVFMIALVLVFYLSTVCNGESESVAAPMAKAEQETLYSTIQSFVGKWWNGSDLYPDPCGWTPIQGVSCDLSSDGLWYVTSLNIGPVQDNSLNCAPKVEFSPRLFDLKHLQSLSFFNCFVSSHHPVTIPTDKWEALANTLESLELRSNPGLVGSIPAIFGGFKHLQSLVLIENGLRGEIPISIGSLSNLKRLVLSDNRLTGKIPDSLGSLNGLLILDLSRNSLSGPLPSSLGALVSLLKLDLSYNNLTGNIEGGLGNLKDLTLLDLSHNKFSGGLTKSLGEMSSLEELVLSSNPIGGDLMSFDWKNLRGLMVLDVSNMNLTGGIPNSISELKRLRYLGLNDNNLAGEIPLEIASLPNISAVYLNGNNLTGELKFSEWFYGKMGRRFGAWNNTNLCYPNGLMPTSHVPFGVKPCQQEEKITTLHENVELGGVSMASLGVSNYANYGSLGHIVLMEIFMVLVILDSYYVPKFTWWLCSLNLAFLSLKVDRKRNREGRRRKLEAGGDQRDSWGNNRTSSIGMAIYRVASRLPWSKRFFSSDNRFGVDKAVAELNKEMEFVFGDPPPSSLAGSGYNPAMRATLHNSHDQEQEFVENTYGSTLTHVDSKGEAQMVDVSLKEISKRVARASCKVLLGKEVFSLVSANQIEKGDVLSVAKIAGICGAKQTSSLIPLCHNINLTNVHVDLSLNPVDFSVDIEGEAASTGKTGVEMEALTAVSVAGLTVYDMCKAASKHIQITNVQLEHKTGGKSGEWSRQNS</sequence>
<comment type="pathway">
    <text evidence="3">Cofactor biosynthesis; molybdopterin biosynthesis.</text>
</comment>
<dbReference type="InterPro" id="IPR050647">
    <property type="entry name" value="Plant_LRR-RLKs"/>
</dbReference>
<evidence type="ECO:0000256" key="7">
    <source>
        <dbReference type="ARBA" id="ARBA00022729"/>
    </source>
</evidence>
<evidence type="ECO:0000256" key="15">
    <source>
        <dbReference type="SAM" id="SignalP"/>
    </source>
</evidence>
<dbReference type="GO" id="GO:0006777">
    <property type="term" value="P:Mo-molybdopterin cofactor biosynthetic process"/>
    <property type="evidence" value="ECO:0007669"/>
    <property type="project" value="UniProtKB-KW"/>
</dbReference>
<gene>
    <name evidence="17" type="ORF">OLC1_LOCUS7096</name>
</gene>
<dbReference type="PANTHER" id="PTHR48056:SF81">
    <property type="entry name" value="RECEPTOR PROTEIN-TYROSINE KINASE CEPR1"/>
    <property type="match status" value="1"/>
</dbReference>
<dbReference type="GO" id="GO:0051707">
    <property type="term" value="P:response to other organism"/>
    <property type="evidence" value="ECO:0007669"/>
    <property type="project" value="UniProtKB-ARBA"/>
</dbReference>
<name>A0AAV1CNW6_OLDCO</name>
<evidence type="ECO:0000256" key="5">
    <source>
        <dbReference type="ARBA" id="ARBA00022475"/>
    </source>
</evidence>
<feature type="signal peptide" evidence="15">
    <location>
        <begin position="1"/>
        <end position="20"/>
    </location>
</feature>
<keyword evidence="14" id="KW-0456">Lyase</keyword>
<dbReference type="NCBIfam" id="NF006870">
    <property type="entry name" value="PRK09364.1"/>
    <property type="match status" value="1"/>
</dbReference>
<evidence type="ECO:0000256" key="4">
    <source>
        <dbReference type="ARBA" id="ARBA00012575"/>
    </source>
</evidence>
<dbReference type="PANTHER" id="PTHR48056">
    <property type="entry name" value="LRR RECEPTOR-LIKE SERINE/THREONINE-PROTEIN KINASE-RELATED"/>
    <property type="match status" value="1"/>
</dbReference>
<keyword evidence="12" id="KW-0501">Molybdenum cofactor biosynthesis</keyword>
<comment type="subcellular location">
    <subcellularLocation>
        <location evidence="2">Cell membrane</location>
    </subcellularLocation>
</comment>
<feature type="domain" description="Molybdopterin cofactor biosynthesis C (MoaC)" evidence="16">
    <location>
        <begin position="609"/>
        <end position="744"/>
    </location>
</feature>
<keyword evidence="11" id="KW-0472">Membrane</keyword>
<evidence type="ECO:0000256" key="6">
    <source>
        <dbReference type="ARBA" id="ARBA00022614"/>
    </source>
</evidence>
<keyword evidence="5" id="KW-1003">Cell membrane</keyword>
<evidence type="ECO:0000256" key="1">
    <source>
        <dbReference type="ARBA" id="ARBA00001637"/>
    </source>
</evidence>
<keyword evidence="7 15" id="KW-0732">Signal</keyword>
<keyword evidence="9" id="KW-0547">Nucleotide-binding</keyword>
<evidence type="ECO:0000256" key="9">
    <source>
        <dbReference type="ARBA" id="ARBA00022741"/>
    </source>
</evidence>
<dbReference type="EC" id="4.6.1.17" evidence="4"/>
<evidence type="ECO:0000256" key="3">
    <source>
        <dbReference type="ARBA" id="ARBA00005046"/>
    </source>
</evidence>
<dbReference type="FunFam" id="3.80.10.10:FF:000299">
    <property type="entry name" value="Piriformospora indica-insensitive protein 2"/>
    <property type="match status" value="1"/>
</dbReference>
<dbReference type="InterPro" id="IPR047594">
    <property type="entry name" value="MoaC_bact/euk"/>
</dbReference>
<keyword evidence="13" id="KW-0325">Glycoprotein</keyword>
<keyword evidence="6" id="KW-0433">Leucine-rich repeat</keyword>
<dbReference type="GO" id="GO:0061799">
    <property type="term" value="F:cyclic pyranopterin monophosphate synthase activity"/>
    <property type="evidence" value="ECO:0007669"/>
    <property type="project" value="UniProtKB-EC"/>
</dbReference>
<keyword evidence="18" id="KW-1185">Reference proteome</keyword>
<evidence type="ECO:0000256" key="8">
    <source>
        <dbReference type="ARBA" id="ARBA00022737"/>
    </source>
</evidence>
<evidence type="ECO:0000313" key="18">
    <source>
        <dbReference type="Proteomes" id="UP001161247"/>
    </source>
</evidence>
<feature type="chain" id="PRO_5043987439" description="cyclic pyranopterin monophosphate synthase" evidence="15">
    <location>
        <begin position="21"/>
        <end position="754"/>
    </location>
</feature>
<evidence type="ECO:0000313" key="17">
    <source>
        <dbReference type="EMBL" id="CAI9096313.1"/>
    </source>
</evidence>
<dbReference type="PRINTS" id="PR00019">
    <property type="entry name" value="LEURICHRPT"/>
</dbReference>
<dbReference type="AlphaFoldDB" id="A0AAV1CNW6"/>
<dbReference type="HAMAP" id="MF_01224_B">
    <property type="entry name" value="MoaC_B"/>
    <property type="match status" value="1"/>
</dbReference>
<keyword evidence="8" id="KW-0677">Repeat</keyword>
<dbReference type="NCBIfam" id="TIGR00581">
    <property type="entry name" value="moaC"/>
    <property type="match status" value="1"/>
</dbReference>
<dbReference type="InterPro" id="IPR001611">
    <property type="entry name" value="Leu-rich_rpt"/>
</dbReference>
<keyword evidence="10" id="KW-0067">ATP-binding</keyword>
<accession>A0AAV1CNW6</accession>
<protein>
    <recommendedName>
        <fullName evidence="4">cyclic pyranopterin monophosphate synthase</fullName>
        <ecNumber evidence="4">4.6.1.17</ecNumber>
    </recommendedName>
</protein>
<dbReference type="GO" id="GO:0005524">
    <property type="term" value="F:ATP binding"/>
    <property type="evidence" value="ECO:0007669"/>
    <property type="project" value="UniProtKB-KW"/>
</dbReference>
<comment type="catalytic activity">
    <reaction evidence="1">
        <text>(8S)-3',8-cyclo-7,8-dihydroguanosine 5'-triphosphate = cyclic pyranopterin phosphate + diphosphate</text>
        <dbReference type="Rhea" id="RHEA:49580"/>
        <dbReference type="ChEBI" id="CHEBI:33019"/>
        <dbReference type="ChEBI" id="CHEBI:59648"/>
        <dbReference type="ChEBI" id="CHEBI:131766"/>
        <dbReference type="EC" id="4.6.1.17"/>
    </reaction>
</comment>
<dbReference type="EMBL" id="OX459119">
    <property type="protein sequence ID" value="CAI9096313.1"/>
    <property type="molecule type" value="Genomic_DNA"/>
</dbReference>
<dbReference type="Proteomes" id="UP001161247">
    <property type="component" value="Chromosome 2"/>
</dbReference>
<dbReference type="Pfam" id="PF01967">
    <property type="entry name" value="MoaC"/>
    <property type="match status" value="1"/>
</dbReference>
<dbReference type="SUPFAM" id="SSF52058">
    <property type="entry name" value="L domain-like"/>
    <property type="match status" value="1"/>
</dbReference>
<reference evidence="17" key="1">
    <citation type="submission" date="2023-03" db="EMBL/GenBank/DDBJ databases">
        <authorList>
            <person name="Julca I."/>
        </authorList>
    </citation>
    <scope>NUCLEOTIDE SEQUENCE</scope>
</reference>